<keyword evidence="6" id="KW-0443">Lipid metabolism</keyword>
<feature type="domain" description="4'-phosphopantetheinyl transferase" evidence="8">
    <location>
        <begin position="6"/>
        <end position="111"/>
    </location>
</feature>
<keyword evidence="7" id="KW-0275">Fatty acid biosynthesis</keyword>
<dbReference type="InterPro" id="IPR004568">
    <property type="entry name" value="Ppantetheine-prot_Trfase_dom"/>
</dbReference>
<evidence type="ECO:0000256" key="7">
    <source>
        <dbReference type="ARBA" id="ARBA00023160"/>
    </source>
</evidence>
<keyword evidence="4" id="KW-0276">Fatty acid metabolism</keyword>
<sequence length="121" mass="14044">MLDKFGIGIDIVKVSRFTNKPYLSNKKFYSKIFTNNEIKYCLNFKDPYPHFAGKFALKEATIKATRKKILIKEIETSHGKFDEPIVFSSKINDFHFESSLSHEENFAIAIVISFSTKKNRL</sequence>
<dbReference type="AlphaFoldDB" id="A0A382E4M4"/>
<evidence type="ECO:0000256" key="1">
    <source>
        <dbReference type="ARBA" id="ARBA00022516"/>
    </source>
</evidence>
<evidence type="ECO:0000259" key="8">
    <source>
        <dbReference type="Pfam" id="PF01648"/>
    </source>
</evidence>
<organism evidence="9">
    <name type="scientific">marine metagenome</name>
    <dbReference type="NCBI Taxonomy" id="408172"/>
    <lineage>
        <taxon>unclassified sequences</taxon>
        <taxon>metagenomes</taxon>
        <taxon>ecological metagenomes</taxon>
    </lineage>
</organism>
<protein>
    <recommendedName>
        <fullName evidence="8">4'-phosphopantetheinyl transferase domain-containing protein</fullName>
    </recommendedName>
</protein>
<reference evidence="9" key="1">
    <citation type="submission" date="2018-05" db="EMBL/GenBank/DDBJ databases">
        <authorList>
            <person name="Lanie J.A."/>
            <person name="Ng W.-L."/>
            <person name="Kazmierczak K.M."/>
            <person name="Andrzejewski T.M."/>
            <person name="Davidsen T.M."/>
            <person name="Wayne K.J."/>
            <person name="Tettelin H."/>
            <person name="Glass J.I."/>
            <person name="Rusch D."/>
            <person name="Podicherti R."/>
            <person name="Tsui H.-C.T."/>
            <person name="Winkler M.E."/>
        </authorList>
    </citation>
    <scope>NUCLEOTIDE SEQUENCE</scope>
</reference>
<dbReference type="Pfam" id="PF01648">
    <property type="entry name" value="ACPS"/>
    <property type="match status" value="1"/>
</dbReference>
<accession>A0A382E4M4</accession>
<evidence type="ECO:0000256" key="4">
    <source>
        <dbReference type="ARBA" id="ARBA00022832"/>
    </source>
</evidence>
<keyword evidence="5" id="KW-0460">Magnesium</keyword>
<dbReference type="InterPro" id="IPR008278">
    <property type="entry name" value="4-PPantetheinyl_Trfase_dom"/>
</dbReference>
<evidence type="ECO:0000313" key="9">
    <source>
        <dbReference type="EMBL" id="SVB44817.1"/>
    </source>
</evidence>
<name>A0A382E4M4_9ZZZZ</name>
<keyword evidence="2" id="KW-0808">Transferase</keyword>
<dbReference type="NCBIfam" id="TIGR00556">
    <property type="entry name" value="pantethn_trn"/>
    <property type="match status" value="1"/>
</dbReference>
<dbReference type="GO" id="GO:0008897">
    <property type="term" value="F:holo-[acyl-carrier-protein] synthase activity"/>
    <property type="evidence" value="ECO:0007669"/>
    <property type="project" value="InterPro"/>
</dbReference>
<evidence type="ECO:0000256" key="2">
    <source>
        <dbReference type="ARBA" id="ARBA00022679"/>
    </source>
</evidence>
<dbReference type="EMBL" id="UINC01042332">
    <property type="protein sequence ID" value="SVB44817.1"/>
    <property type="molecule type" value="Genomic_DNA"/>
</dbReference>
<dbReference type="GO" id="GO:0006633">
    <property type="term" value="P:fatty acid biosynthetic process"/>
    <property type="evidence" value="ECO:0007669"/>
    <property type="project" value="UniProtKB-KW"/>
</dbReference>
<proteinExistence type="inferred from homology"/>
<evidence type="ECO:0000256" key="5">
    <source>
        <dbReference type="ARBA" id="ARBA00022842"/>
    </source>
</evidence>
<keyword evidence="1" id="KW-0444">Lipid biosynthesis</keyword>
<keyword evidence="3" id="KW-0479">Metal-binding</keyword>
<dbReference type="InterPro" id="IPR037143">
    <property type="entry name" value="4-PPantetheinyl_Trfase_dom_sf"/>
</dbReference>
<evidence type="ECO:0000256" key="6">
    <source>
        <dbReference type="ARBA" id="ARBA00023098"/>
    </source>
</evidence>
<dbReference type="InterPro" id="IPR002582">
    <property type="entry name" value="ACPS"/>
</dbReference>
<dbReference type="GO" id="GO:0000287">
    <property type="term" value="F:magnesium ion binding"/>
    <property type="evidence" value="ECO:0007669"/>
    <property type="project" value="InterPro"/>
</dbReference>
<dbReference type="Gene3D" id="3.90.470.20">
    <property type="entry name" value="4'-phosphopantetheinyl transferase domain"/>
    <property type="match status" value="1"/>
</dbReference>
<gene>
    <name evidence="9" type="ORF">METZ01_LOCUS197671</name>
</gene>
<evidence type="ECO:0000256" key="3">
    <source>
        <dbReference type="ARBA" id="ARBA00022723"/>
    </source>
</evidence>
<dbReference type="HAMAP" id="MF_00101">
    <property type="entry name" value="AcpS"/>
    <property type="match status" value="1"/>
</dbReference>
<dbReference type="SUPFAM" id="SSF56214">
    <property type="entry name" value="4'-phosphopantetheinyl transferase"/>
    <property type="match status" value="1"/>
</dbReference>